<dbReference type="GO" id="GO:0016020">
    <property type="term" value="C:membrane"/>
    <property type="evidence" value="ECO:0007669"/>
    <property type="project" value="GOC"/>
</dbReference>
<evidence type="ECO:0000313" key="9">
    <source>
        <dbReference type="EMBL" id="ROH92165.1"/>
    </source>
</evidence>
<organism evidence="9 10">
    <name type="scientific">Stagnimonas aquatica</name>
    <dbReference type="NCBI Taxonomy" id="2689987"/>
    <lineage>
        <taxon>Bacteria</taxon>
        <taxon>Pseudomonadati</taxon>
        <taxon>Pseudomonadota</taxon>
        <taxon>Gammaproteobacteria</taxon>
        <taxon>Nevskiales</taxon>
        <taxon>Nevskiaceae</taxon>
        <taxon>Stagnimonas</taxon>
    </lineage>
</organism>
<dbReference type="Proteomes" id="UP000282106">
    <property type="component" value="Unassembled WGS sequence"/>
</dbReference>
<dbReference type="GO" id="GO:0005506">
    <property type="term" value="F:iron ion binding"/>
    <property type="evidence" value="ECO:0007669"/>
    <property type="project" value="InterPro"/>
</dbReference>
<evidence type="ECO:0000256" key="1">
    <source>
        <dbReference type="ARBA" id="ARBA00004127"/>
    </source>
</evidence>
<reference evidence="9 10" key="1">
    <citation type="submission" date="2018-10" db="EMBL/GenBank/DDBJ databases">
        <authorList>
            <person name="Chen W.-M."/>
        </authorList>
    </citation>
    <scope>NUCLEOTIDE SEQUENCE [LARGE SCALE GENOMIC DNA]</scope>
    <source>
        <strain evidence="9 10">THS-13</strain>
    </source>
</reference>
<dbReference type="EMBL" id="RJVO01000002">
    <property type="protein sequence ID" value="ROH92165.1"/>
    <property type="molecule type" value="Genomic_DNA"/>
</dbReference>
<comment type="subcellular location">
    <subcellularLocation>
        <location evidence="1">Endomembrane system</location>
        <topology evidence="1">Multi-pass membrane protein</topology>
    </subcellularLocation>
</comment>
<dbReference type="GO" id="GO:0050479">
    <property type="term" value="F:glyceryl-ether monooxygenase activity"/>
    <property type="evidence" value="ECO:0007669"/>
    <property type="project" value="TreeGrafter"/>
</dbReference>
<evidence type="ECO:0000256" key="7">
    <source>
        <dbReference type="SAM" id="Phobius"/>
    </source>
</evidence>
<dbReference type="GO" id="GO:0006643">
    <property type="term" value="P:membrane lipid metabolic process"/>
    <property type="evidence" value="ECO:0007669"/>
    <property type="project" value="TreeGrafter"/>
</dbReference>
<dbReference type="AlphaFoldDB" id="A0A3N0VHH6"/>
<evidence type="ECO:0000313" key="10">
    <source>
        <dbReference type="Proteomes" id="UP000282106"/>
    </source>
</evidence>
<feature type="transmembrane region" description="Helical" evidence="7">
    <location>
        <begin position="119"/>
        <end position="136"/>
    </location>
</feature>
<keyword evidence="2 7" id="KW-0812">Transmembrane</keyword>
<dbReference type="GO" id="GO:0012505">
    <property type="term" value="C:endomembrane system"/>
    <property type="evidence" value="ECO:0007669"/>
    <property type="project" value="UniProtKB-SubCell"/>
</dbReference>
<evidence type="ECO:0000256" key="5">
    <source>
        <dbReference type="ARBA" id="ARBA00023098"/>
    </source>
</evidence>
<keyword evidence="3 7" id="KW-1133">Transmembrane helix</keyword>
<keyword evidence="5" id="KW-0443">Lipid metabolism</keyword>
<dbReference type="Pfam" id="PF04116">
    <property type="entry name" value="FA_hydroxylase"/>
    <property type="match status" value="1"/>
</dbReference>
<dbReference type="InterPro" id="IPR051689">
    <property type="entry name" value="Sterol_desaturase/TMEM195"/>
</dbReference>
<name>A0A3N0VHH6_9GAMM</name>
<dbReference type="PANTHER" id="PTHR21624">
    <property type="entry name" value="STEROL DESATURASE-RELATED PROTEIN"/>
    <property type="match status" value="1"/>
</dbReference>
<proteinExistence type="predicted"/>
<keyword evidence="4" id="KW-0560">Oxidoreductase</keyword>
<evidence type="ECO:0000256" key="3">
    <source>
        <dbReference type="ARBA" id="ARBA00022989"/>
    </source>
</evidence>
<keyword evidence="10" id="KW-1185">Reference proteome</keyword>
<dbReference type="InParanoid" id="A0A3N0VHH6"/>
<feature type="domain" description="Fatty acid hydroxylase" evidence="8">
    <location>
        <begin position="73"/>
        <end position="207"/>
    </location>
</feature>
<dbReference type="InterPro" id="IPR006694">
    <property type="entry name" value="Fatty_acid_hydroxylase"/>
</dbReference>
<feature type="transmembrane region" description="Helical" evidence="7">
    <location>
        <begin position="67"/>
        <end position="86"/>
    </location>
</feature>
<feature type="transmembrane region" description="Helical" evidence="7">
    <location>
        <begin position="33"/>
        <end position="55"/>
    </location>
</feature>
<dbReference type="PANTHER" id="PTHR21624:SF1">
    <property type="entry name" value="ALKYLGLYCEROL MONOOXYGENASE"/>
    <property type="match status" value="1"/>
</dbReference>
<feature type="transmembrane region" description="Helical" evidence="7">
    <location>
        <begin position="142"/>
        <end position="159"/>
    </location>
</feature>
<evidence type="ECO:0000256" key="4">
    <source>
        <dbReference type="ARBA" id="ARBA00023002"/>
    </source>
</evidence>
<comment type="caution">
    <text evidence="9">The sequence shown here is derived from an EMBL/GenBank/DDBJ whole genome shotgun (WGS) entry which is preliminary data.</text>
</comment>
<evidence type="ECO:0000256" key="6">
    <source>
        <dbReference type="ARBA" id="ARBA00023136"/>
    </source>
</evidence>
<evidence type="ECO:0000259" key="8">
    <source>
        <dbReference type="Pfam" id="PF04116"/>
    </source>
</evidence>
<gene>
    <name evidence="9" type="ORF">ED208_05185</name>
</gene>
<dbReference type="GO" id="GO:0008610">
    <property type="term" value="P:lipid biosynthetic process"/>
    <property type="evidence" value="ECO:0007669"/>
    <property type="project" value="InterPro"/>
</dbReference>
<accession>A0A3N0VHH6</accession>
<evidence type="ECO:0000256" key="2">
    <source>
        <dbReference type="ARBA" id="ARBA00022692"/>
    </source>
</evidence>
<protein>
    <submittedName>
        <fullName evidence="9">Sterol desaturase family protein</fullName>
    </submittedName>
</protein>
<sequence length="267" mass="31216">MAPVFAVCMAAEAWYLARRGRQTYSLGQVSTNILLALSHAVADGIAWALVIGLFYGLYQHRLFEIPATWWSALLLLVLQDFLYYWFHRGSHRIRWMWASHVTHHSSETMNLATALRQSLTYPLSGMWIFWLPLAWLGFKPETVILAVAISLGYQFFVHTESLRKLPRWIEAVFNTPSHHRVHHARNPQYIDRNYAGVLIVWDRLFGTYVPEVEAPEYGIVRQIHSRNPLVMMFHEWQDMFRDAARPGPLWQRLKHLWAAPEWVRPGA</sequence>
<keyword evidence="6 7" id="KW-0472">Membrane</keyword>